<dbReference type="InterPro" id="IPR001387">
    <property type="entry name" value="Cro/C1-type_HTH"/>
</dbReference>
<evidence type="ECO:0000313" key="3">
    <source>
        <dbReference type="Proteomes" id="UP000182977"/>
    </source>
</evidence>
<protein>
    <submittedName>
        <fullName evidence="2">Helix-turn-helix domain-containing protein</fullName>
    </submittedName>
</protein>
<dbReference type="EMBL" id="LT629791">
    <property type="protein sequence ID" value="SDU64025.1"/>
    <property type="molecule type" value="Genomic_DNA"/>
</dbReference>
<dbReference type="PROSITE" id="PS50943">
    <property type="entry name" value="HTH_CROC1"/>
    <property type="match status" value="1"/>
</dbReference>
<organism evidence="2 3">
    <name type="scientific">Jiangella alkaliphila</name>
    <dbReference type="NCBI Taxonomy" id="419479"/>
    <lineage>
        <taxon>Bacteria</taxon>
        <taxon>Bacillati</taxon>
        <taxon>Actinomycetota</taxon>
        <taxon>Actinomycetes</taxon>
        <taxon>Jiangellales</taxon>
        <taxon>Jiangellaceae</taxon>
        <taxon>Jiangella</taxon>
    </lineage>
</organism>
<gene>
    <name evidence="2" type="ORF">SAMN04488563_3456</name>
</gene>
<name>A0A1H2K6T1_9ACTN</name>
<dbReference type="SUPFAM" id="SSF47413">
    <property type="entry name" value="lambda repressor-like DNA-binding domains"/>
    <property type="match status" value="1"/>
</dbReference>
<reference evidence="3" key="1">
    <citation type="submission" date="2016-10" db="EMBL/GenBank/DDBJ databases">
        <authorList>
            <person name="Varghese N."/>
            <person name="Submissions S."/>
        </authorList>
    </citation>
    <scope>NUCLEOTIDE SEQUENCE [LARGE SCALE GENOMIC DNA]</scope>
    <source>
        <strain evidence="3">DSM 45079</strain>
    </source>
</reference>
<evidence type="ECO:0000259" key="1">
    <source>
        <dbReference type="PROSITE" id="PS50943"/>
    </source>
</evidence>
<dbReference type="AlphaFoldDB" id="A0A1H2K6T1"/>
<dbReference type="Pfam" id="PF17765">
    <property type="entry name" value="MLTR_LBD"/>
    <property type="match status" value="1"/>
</dbReference>
<dbReference type="OrthoDB" id="4790304at2"/>
<evidence type="ECO:0000313" key="2">
    <source>
        <dbReference type="EMBL" id="SDU64025.1"/>
    </source>
</evidence>
<dbReference type="CDD" id="cd00093">
    <property type="entry name" value="HTH_XRE"/>
    <property type="match status" value="1"/>
</dbReference>
<sequence>MTREPADEGRGALAAFLTSRRGRVSPEEAGIPPGLRRRTPGLRREEVALLAGISPTWYTYLEQGRRIHPSQQVLDAIARVLRLSEDERRYMHVLAFGSVQNPQPLEGEIPADEIVRQLVATAEHSPYPVYAADLFGDLIAWNRAMADYYADFDAMPPEDRNMIRWLLFDPEARRRLPEWAADVPDIVGRWRAMVTAHSQVPGLLDQAAEFRRGSAEFAEAWDGYEVVERRTRTRTFLMPGGHLVVMRLIVVHAPEFEPSLVAFHVPV</sequence>
<dbReference type="Gene3D" id="3.30.450.180">
    <property type="match status" value="1"/>
</dbReference>
<feature type="domain" description="HTH cro/C1-type" evidence="1">
    <location>
        <begin position="41"/>
        <end position="88"/>
    </location>
</feature>
<dbReference type="Gene3D" id="1.10.260.40">
    <property type="entry name" value="lambda repressor-like DNA-binding domains"/>
    <property type="match status" value="1"/>
</dbReference>
<dbReference type="InterPro" id="IPR010982">
    <property type="entry name" value="Lambda_DNA-bd_dom_sf"/>
</dbReference>
<dbReference type="PANTHER" id="PTHR35010">
    <property type="entry name" value="BLL4672 PROTEIN-RELATED"/>
    <property type="match status" value="1"/>
</dbReference>
<dbReference type="Proteomes" id="UP000182977">
    <property type="component" value="Chromosome I"/>
</dbReference>
<dbReference type="STRING" id="419479.SAMN04488563_3456"/>
<dbReference type="RefSeq" id="WP_046768154.1">
    <property type="nucleotide sequence ID" value="NZ_KQ061224.1"/>
</dbReference>
<proteinExistence type="predicted"/>
<accession>A0A1H2K6T1</accession>
<dbReference type="SMART" id="SM00530">
    <property type="entry name" value="HTH_XRE"/>
    <property type="match status" value="1"/>
</dbReference>
<dbReference type="InterPro" id="IPR041413">
    <property type="entry name" value="MLTR_LBD"/>
</dbReference>
<keyword evidence="3" id="KW-1185">Reference proteome</keyword>
<dbReference type="GO" id="GO:0003677">
    <property type="term" value="F:DNA binding"/>
    <property type="evidence" value="ECO:0007669"/>
    <property type="project" value="InterPro"/>
</dbReference>
<dbReference type="Pfam" id="PF13560">
    <property type="entry name" value="HTH_31"/>
    <property type="match status" value="1"/>
</dbReference>